<protein>
    <recommendedName>
        <fullName evidence="1">KIB1-4 beta-propeller domain-containing protein</fullName>
    </recommendedName>
</protein>
<evidence type="ECO:0000313" key="2">
    <source>
        <dbReference type="EMBL" id="KAI5347007.1"/>
    </source>
</evidence>
<dbReference type="AlphaFoldDB" id="A0AAD4WR67"/>
<sequence>MVNGRKKRKESFINLPPLDKGNLCDEGTIAEFVVKATISADPILDANNCVVVVIYEGSCKLAFIRLNKDTTWTYVDPRLEYIGQSLDMIEDVVHVKEKFYAVKVRRFLAFGDENRVTKKGCLHHDFGVYDVKSQCFSQPCAPNIKALMKMTKKPPYWVVPTFQL</sequence>
<reference evidence="2 3" key="1">
    <citation type="journal article" date="2022" name="G3 (Bethesda)">
        <title>Whole-genome sequence and methylome profiling of the almond [Prunus dulcis (Mill.) D.A. Webb] cultivar 'Nonpareil'.</title>
        <authorList>
            <person name="D'Amico-Willman K.M."/>
            <person name="Ouma W.Z."/>
            <person name="Meulia T."/>
            <person name="Sideli G.M."/>
            <person name="Gradziel T.M."/>
            <person name="Fresnedo-Ramirez J."/>
        </authorList>
    </citation>
    <scope>NUCLEOTIDE SEQUENCE [LARGE SCALE GENOMIC DNA]</scope>
    <source>
        <strain evidence="2">Clone GOH B32 T37-40</strain>
    </source>
</reference>
<proteinExistence type="predicted"/>
<dbReference type="EMBL" id="JAJFAZ020000002">
    <property type="protein sequence ID" value="KAI5347007.1"/>
    <property type="molecule type" value="Genomic_DNA"/>
</dbReference>
<dbReference type="PANTHER" id="PTHR44259:SF107">
    <property type="entry name" value="F-BOX PROTEIN SKIP23-LIKE"/>
    <property type="match status" value="1"/>
</dbReference>
<dbReference type="Pfam" id="PF03478">
    <property type="entry name" value="Beta-prop_KIB1-4"/>
    <property type="match status" value="1"/>
</dbReference>
<dbReference type="Proteomes" id="UP001054821">
    <property type="component" value="Chromosome 2"/>
</dbReference>
<accession>A0AAD4WR67</accession>
<keyword evidence="3" id="KW-1185">Reference proteome</keyword>
<evidence type="ECO:0000313" key="3">
    <source>
        <dbReference type="Proteomes" id="UP001054821"/>
    </source>
</evidence>
<evidence type="ECO:0000259" key="1">
    <source>
        <dbReference type="Pfam" id="PF03478"/>
    </source>
</evidence>
<gene>
    <name evidence="2" type="ORF">L3X38_014886</name>
</gene>
<organism evidence="2 3">
    <name type="scientific">Prunus dulcis</name>
    <name type="common">Almond</name>
    <name type="synonym">Amygdalus dulcis</name>
    <dbReference type="NCBI Taxonomy" id="3755"/>
    <lineage>
        <taxon>Eukaryota</taxon>
        <taxon>Viridiplantae</taxon>
        <taxon>Streptophyta</taxon>
        <taxon>Embryophyta</taxon>
        <taxon>Tracheophyta</taxon>
        <taxon>Spermatophyta</taxon>
        <taxon>Magnoliopsida</taxon>
        <taxon>eudicotyledons</taxon>
        <taxon>Gunneridae</taxon>
        <taxon>Pentapetalae</taxon>
        <taxon>rosids</taxon>
        <taxon>fabids</taxon>
        <taxon>Rosales</taxon>
        <taxon>Rosaceae</taxon>
        <taxon>Amygdaloideae</taxon>
        <taxon>Amygdaleae</taxon>
        <taxon>Prunus</taxon>
    </lineage>
</organism>
<name>A0AAD4WR67_PRUDU</name>
<comment type="caution">
    <text evidence="2">The sequence shown here is derived from an EMBL/GenBank/DDBJ whole genome shotgun (WGS) entry which is preliminary data.</text>
</comment>
<feature type="domain" description="KIB1-4 beta-propeller" evidence="1">
    <location>
        <begin position="12"/>
        <end position="108"/>
    </location>
</feature>
<dbReference type="InterPro" id="IPR050942">
    <property type="entry name" value="F-box_BR-signaling"/>
</dbReference>
<dbReference type="PANTHER" id="PTHR44259">
    <property type="entry name" value="OS07G0183000 PROTEIN-RELATED"/>
    <property type="match status" value="1"/>
</dbReference>
<dbReference type="InterPro" id="IPR005174">
    <property type="entry name" value="KIB1-4_b-propeller"/>
</dbReference>